<dbReference type="OrthoDB" id="9812921at2"/>
<name>A0A318UFL5_9SPHI</name>
<feature type="signal peptide" evidence="3">
    <location>
        <begin position="1"/>
        <end position="19"/>
    </location>
</feature>
<feature type="compositionally biased region" description="Basic and acidic residues" evidence="2">
    <location>
        <begin position="320"/>
        <end position="331"/>
    </location>
</feature>
<evidence type="ECO:0000256" key="2">
    <source>
        <dbReference type="SAM" id="MobiDB-lite"/>
    </source>
</evidence>
<evidence type="ECO:0000256" key="3">
    <source>
        <dbReference type="SAM" id="SignalP"/>
    </source>
</evidence>
<dbReference type="PANTHER" id="PTHR42776">
    <property type="entry name" value="SERINE PEPTIDASE S9 FAMILY MEMBER"/>
    <property type="match status" value="1"/>
</dbReference>
<comment type="caution">
    <text evidence="5">The sequence shown here is derived from an EMBL/GenBank/DDBJ whole genome shotgun (WGS) entry which is preliminary data.</text>
</comment>
<evidence type="ECO:0000313" key="6">
    <source>
        <dbReference type="Proteomes" id="UP000248198"/>
    </source>
</evidence>
<organism evidence="5 6">
    <name type="scientific">Pedobacter nutrimenti</name>
    <dbReference type="NCBI Taxonomy" id="1241337"/>
    <lineage>
        <taxon>Bacteria</taxon>
        <taxon>Pseudomonadati</taxon>
        <taxon>Bacteroidota</taxon>
        <taxon>Sphingobacteriia</taxon>
        <taxon>Sphingobacteriales</taxon>
        <taxon>Sphingobacteriaceae</taxon>
        <taxon>Pedobacter</taxon>
    </lineage>
</organism>
<dbReference type="GO" id="GO:0004177">
    <property type="term" value="F:aminopeptidase activity"/>
    <property type="evidence" value="ECO:0007669"/>
    <property type="project" value="UniProtKB-KW"/>
</dbReference>
<dbReference type="InterPro" id="IPR029058">
    <property type="entry name" value="AB_hydrolase_fold"/>
</dbReference>
<dbReference type="AlphaFoldDB" id="A0A318UFL5"/>
<keyword evidence="3" id="KW-0732">Signal</keyword>
<dbReference type="SUPFAM" id="SSF82171">
    <property type="entry name" value="DPP6 N-terminal domain-like"/>
    <property type="match status" value="1"/>
</dbReference>
<feature type="domain" description="Peptidase S9 prolyl oligopeptidase catalytic" evidence="4">
    <location>
        <begin position="767"/>
        <end position="935"/>
    </location>
</feature>
<dbReference type="GO" id="GO:0004252">
    <property type="term" value="F:serine-type endopeptidase activity"/>
    <property type="evidence" value="ECO:0007669"/>
    <property type="project" value="TreeGrafter"/>
</dbReference>
<dbReference type="InterPro" id="IPR001375">
    <property type="entry name" value="Peptidase_S9_cat"/>
</dbReference>
<keyword evidence="1" id="KW-0378">Hydrolase</keyword>
<dbReference type="PANTHER" id="PTHR42776:SF4">
    <property type="entry name" value="ACYLAMINO-ACID-RELEASING ENZYME"/>
    <property type="match status" value="1"/>
</dbReference>
<evidence type="ECO:0000313" key="5">
    <source>
        <dbReference type="EMBL" id="PYF75192.1"/>
    </source>
</evidence>
<evidence type="ECO:0000259" key="4">
    <source>
        <dbReference type="Pfam" id="PF00326"/>
    </source>
</evidence>
<dbReference type="Proteomes" id="UP000248198">
    <property type="component" value="Unassembled WGS sequence"/>
</dbReference>
<keyword evidence="6" id="KW-1185">Reference proteome</keyword>
<dbReference type="Gene3D" id="3.40.50.1820">
    <property type="entry name" value="alpha/beta hydrolase"/>
    <property type="match status" value="1"/>
</dbReference>
<proteinExistence type="predicted"/>
<accession>A0A318UFL5</accession>
<dbReference type="Gene3D" id="2.120.10.30">
    <property type="entry name" value="TolB, C-terminal domain"/>
    <property type="match status" value="1"/>
</dbReference>
<feature type="region of interest" description="Disordered" evidence="2">
    <location>
        <begin position="320"/>
        <end position="364"/>
    </location>
</feature>
<reference evidence="5 6" key="1">
    <citation type="submission" date="2018-06" db="EMBL/GenBank/DDBJ databases">
        <title>Genomic Encyclopedia of Archaeal and Bacterial Type Strains, Phase II (KMG-II): from individual species to whole genera.</title>
        <authorList>
            <person name="Goeker M."/>
        </authorList>
    </citation>
    <scope>NUCLEOTIDE SEQUENCE [LARGE SCALE GENOMIC DNA]</scope>
    <source>
        <strain evidence="5 6">DSM 27372</strain>
    </source>
</reference>
<dbReference type="GO" id="GO:0006508">
    <property type="term" value="P:proteolysis"/>
    <property type="evidence" value="ECO:0007669"/>
    <property type="project" value="InterPro"/>
</dbReference>
<dbReference type="RefSeq" id="WP_110830337.1">
    <property type="nucleotide sequence ID" value="NZ_QKLU01000003.1"/>
</dbReference>
<dbReference type="InterPro" id="IPR011042">
    <property type="entry name" value="6-blade_b-propeller_TolB-like"/>
</dbReference>
<feature type="chain" id="PRO_5016420001" evidence="3">
    <location>
        <begin position="20"/>
        <end position="966"/>
    </location>
</feature>
<dbReference type="Pfam" id="PF00326">
    <property type="entry name" value="Peptidase_S9"/>
    <property type="match status" value="1"/>
</dbReference>
<dbReference type="EMBL" id="QKLU01000003">
    <property type="protein sequence ID" value="PYF75192.1"/>
    <property type="molecule type" value="Genomic_DNA"/>
</dbReference>
<sequence length="966" mass="107773">MKRTTLSLLFLLFSGSIFAQQKPALTWKEVSKWNSIRSYTYALSPNGQWMSWAKGPTEGDLQMEIRKTSDTTSLVYPIGATASSASFSKDSKYAAFKVSVKDAEAKAALKTMKPVYDQLLVVALAGKDKVTFEKVKNFSFSKDSPDWLAIQFSPAENASKDKDAPKGTDLLLYQLQTKKSFNLGNVSEYAFNKAGNLLAYTIDANGQNGNGVFIRDMKTGVITALENDKAVYKNIRWNEEGNAFAVLKTVKDDKYKTELVTVLGFNKINGDLTAKTAYTGAGLKDFPKNMGISPNTNPYWSDDQGSLFFGISLLEKKDSKGADSTKKDKTPVSKADSLAKVKPGAKTDTLAKGKPAAKAPAKNEAEKPDMIIWNWQDKRLQSAQQVQESRDKNYSYLSVYRLADQKFSQLADSNMKAVDVAQKQLYAIGYDNSAYELMANLDGQSYTDVYLIDLKTGKKKLLMQKYYQAGRGYLSTSPNGKWAFYNQDGAFYSINLENGEKYNLTSKIKSSFVDELDDHNVSKPSTPAFGWSEDSKYILIRDNYDLWKISADGKSVTALSSDWKKKGLQVSRRFNIYPDDKATDFGKNQYYGVFSSIDKKSGIAILEAGKNSLKTLFLDDNYYDGFGKATDGNVFVYSRQNNEKSPEMFVSSATTLSSPKQITKNTPDQDKYAWSSGVKLISYVSTNGDTLQAALYLPANYVQGKSYPTITYIYERLTDGLNTYAMPAFPGGGFNKSMYTSNGYAVLMPDIKYKLNDPGMSAVACVVPAVKAAIATGIVDEKRVAIHGHSWGGYQTSFLITQTNIFKAAAAGAPLTNMISMYSLIYWNSGGTNQAIFEASQGRLTPGYWDNWEAFTRNSPIYHIKKVQTPLLLLHNDKDGAVDYTQGIEYYNGLRRLNKPVVMITYRGENHGIAKLPNRKDYAVRMMEYFDYMLKDKAAPEWWSKGVNRLDMEKHLENRAFEAAEN</sequence>
<keyword evidence="5" id="KW-0031">Aminopeptidase</keyword>
<evidence type="ECO:0000256" key="1">
    <source>
        <dbReference type="ARBA" id="ARBA00022801"/>
    </source>
</evidence>
<protein>
    <submittedName>
        <fullName evidence="5">Dipeptidyl aminopeptidase/acylaminoacyl peptidase</fullName>
    </submittedName>
</protein>
<keyword evidence="5" id="KW-0645">Protease</keyword>
<gene>
    <name evidence="5" type="ORF">B0O44_103642</name>
</gene>
<dbReference type="SUPFAM" id="SSF53474">
    <property type="entry name" value="alpha/beta-Hydrolases"/>
    <property type="match status" value="1"/>
</dbReference>